<dbReference type="InterPro" id="IPR007351">
    <property type="entry name" value="YjbR"/>
</dbReference>
<keyword evidence="2" id="KW-1185">Reference proteome</keyword>
<dbReference type="EMBL" id="JAEEGA010000004">
    <property type="protein sequence ID" value="MBP1040821.1"/>
    <property type="molecule type" value="Genomic_DNA"/>
</dbReference>
<dbReference type="GO" id="GO:0003677">
    <property type="term" value="F:DNA binding"/>
    <property type="evidence" value="ECO:0007669"/>
    <property type="project" value="UniProtKB-KW"/>
</dbReference>
<reference evidence="1" key="1">
    <citation type="submission" date="2020-12" db="EMBL/GenBank/DDBJ databases">
        <title>Vagococcus allomyrinae sp. nov. and Enterococcus lavae sp. nov., isolated from the larvae of Allomyrina dichotoma.</title>
        <authorList>
            <person name="Lee S.D."/>
        </authorList>
    </citation>
    <scope>NUCLEOTIDE SEQUENCE</scope>
    <source>
        <strain evidence="1">BWB3-3</strain>
    </source>
</reference>
<organism evidence="1 2">
    <name type="scientific">Vagococcus allomyrinae</name>
    <dbReference type="NCBI Taxonomy" id="2794353"/>
    <lineage>
        <taxon>Bacteria</taxon>
        <taxon>Bacillati</taxon>
        <taxon>Bacillota</taxon>
        <taxon>Bacilli</taxon>
        <taxon>Lactobacillales</taxon>
        <taxon>Enterococcaceae</taxon>
        <taxon>Vagococcus</taxon>
    </lineage>
</organism>
<dbReference type="AlphaFoldDB" id="A0A940PC83"/>
<name>A0A940PC83_9ENTE</name>
<dbReference type="PANTHER" id="PTHR35145:SF1">
    <property type="entry name" value="CYTOPLASMIC PROTEIN"/>
    <property type="match status" value="1"/>
</dbReference>
<accession>A0A940PC83</accession>
<evidence type="ECO:0000313" key="1">
    <source>
        <dbReference type="EMBL" id="MBP1040821.1"/>
    </source>
</evidence>
<dbReference type="Proteomes" id="UP000674938">
    <property type="component" value="Unassembled WGS sequence"/>
</dbReference>
<dbReference type="Gene3D" id="3.90.1150.30">
    <property type="match status" value="1"/>
</dbReference>
<evidence type="ECO:0000313" key="2">
    <source>
        <dbReference type="Proteomes" id="UP000674938"/>
    </source>
</evidence>
<dbReference type="Pfam" id="PF04237">
    <property type="entry name" value="YjbR"/>
    <property type="match status" value="1"/>
</dbReference>
<keyword evidence="1" id="KW-0238">DNA-binding</keyword>
<sequence>MIKERILGYAEKKYSTLPESPFSSSPSTIVFRHKRNRKWYGVIMSVAKNKLGLDSELQIELICVKLNPELIDILRNKEGYYPAYHMNKEHWVSIVLDGTISSEEICSLLDDSYYLTK</sequence>
<proteinExistence type="predicted"/>
<dbReference type="RefSeq" id="WP_209526256.1">
    <property type="nucleotide sequence ID" value="NZ_JAEEGA010000004.1"/>
</dbReference>
<dbReference type="InterPro" id="IPR058532">
    <property type="entry name" value="YjbR/MT2646/Rv2570-like"/>
</dbReference>
<comment type="caution">
    <text evidence="1">The sequence shown here is derived from an EMBL/GenBank/DDBJ whole genome shotgun (WGS) entry which is preliminary data.</text>
</comment>
<dbReference type="SUPFAM" id="SSF142906">
    <property type="entry name" value="YjbR-like"/>
    <property type="match status" value="1"/>
</dbReference>
<dbReference type="PANTHER" id="PTHR35145">
    <property type="entry name" value="CYTOPLASMIC PROTEIN-RELATED"/>
    <property type="match status" value="1"/>
</dbReference>
<dbReference type="InterPro" id="IPR038056">
    <property type="entry name" value="YjbR-like_sf"/>
</dbReference>
<protein>
    <submittedName>
        <fullName evidence="1">MmcQ/YjbR family DNA-binding protein</fullName>
    </submittedName>
</protein>
<gene>
    <name evidence="1" type="ORF">I6N95_07375</name>
</gene>